<dbReference type="Proteomes" id="UP001063166">
    <property type="component" value="Unassembled WGS sequence"/>
</dbReference>
<comment type="caution">
    <text evidence="1">The sequence shown here is derived from an EMBL/GenBank/DDBJ whole genome shotgun (WGS) entry which is preliminary data.</text>
</comment>
<keyword evidence="2" id="KW-1185">Reference proteome</keyword>
<protein>
    <submittedName>
        <fullName evidence="1">Uncharacterized protein</fullName>
    </submittedName>
</protein>
<gene>
    <name evidence="1" type="ORF">LshimejAT787_1205140</name>
</gene>
<dbReference type="EMBL" id="BRPK01000012">
    <property type="protein sequence ID" value="GLB43065.1"/>
    <property type="molecule type" value="Genomic_DNA"/>
</dbReference>
<dbReference type="OrthoDB" id="2920504at2759"/>
<sequence length="488" mass="53942">MSIDVQTFLDLSAAHLQEVDIGVNLYLSGEYVDFSALTELSLLRIRLRSGVVLDGPNAEASRFGRLGNSSNFLGENLYLLRFHCTVGVLRTQCIWVQRVRLAIAYLVPVLHSPIYFLFKRHSEPLQLCDLWPFDSVSICSTHSASAYDVRWRESALDSQVGLDWPTWRKALRGGTKFPQSLARWLFNTPLDEQLSWIIVPALVFRPWMTVADAYQRYLLVSANLFDVRVKHLSPSKSERCNLHNHSRTLRSTSKHAVVTIIPLATASRPLPSWPPGGQGKPILSNTTYSGQSTPTAMRSAVLLASFAAFSTLVGASPFGARQSKCHPNFEGVGVSVVWDQSSGFNTREWAPNAVGANITTAINDFQAAAEFRFEQTNSPVTAYIAKKLGVPANDQVVSVGSNDQFLNIEYLNANDPNQIWDVSCDVCGTNAWSVHGAFASGCAIMSVNLRLCAQVVTTPTHSHAAPSFLLQMEPCNGAWNQIFDFWMV</sequence>
<accession>A0A9P3PUC7</accession>
<dbReference type="AlphaFoldDB" id="A0A9P3PUC7"/>
<name>A0A9P3PUC7_LYOSH</name>
<reference evidence="1" key="1">
    <citation type="submission" date="2022-07" db="EMBL/GenBank/DDBJ databases">
        <title>The genome of Lyophyllum shimeji provides insight into the initial evolution of ectomycorrhizal fungal genome.</title>
        <authorList>
            <person name="Kobayashi Y."/>
            <person name="Shibata T."/>
            <person name="Hirakawa H."/>
            <person name="Shigenobu S."/>
            <person name="Nishiyama T."/>
            <person name="Yamada A."/>
            <person name="Hasebe M."/>
            <person name="Kawaguchi M."/>
        </authorList>
    </citation>
    <scope>NUCLEOTIDE SEQUENCE</scope>
    <source>
        <strain evidence="1">AT787</strain>
    </source>
</reference>
<organism evidence="1 2">
    <name type="scientific">Lyophyllum shimeji</name>
    <name type="common">Hon-shimeji</name>
    <name type="synonym">Tricholoma shimeji</name>
    <dbReference type="NCBI Taxonomy" id="47721"/>
    <lineage>
        <taxon>Eukaryota</taxon>
        <taxon>Fungi</taxon>
        <taxon>Dikarya</taxon>
        <taxon>Basidiomycota</taxon>
        <taxon>Agaricomycotina</taxon>
        <taxon>Agaricomycetes</taxon>
        <taxon>Agaricomycetidae</taxon>
        <taxon>Agaricales</taxon>
        <taxon>Tricholomatineae</taxon>
        <taxon>Lyophyllaceae</taxon>
        <taxon>Lyophyllum</taxon>
    </lineage>
</organism>
<evidence type="ECO:0000313" key="2">
    <source>
        <dbReference type="Proteomes" id="UP001063166"/>
    </source>
</evidence>
<evidence type="ECO:0000313" key="1">
    <source>
        <dbReference type="EMBL" id="GLB43065.1"/>
    </source>
</evidence>
<proteinExistence type="predicted"/>